<comment type="function">
    <text evidence="9">Part of the tripartite ATP-independent periplasmic (TRAP) transport system.</text>
</comment>
<gene>
    <name evidence="11" type="ORF">FKG94_01310</name>
</gene>
<evidence type="ECO:0000313" key="11">
    <source>
        <dbReference type="EMBL" id="TQV86329.1"/>
    </source>
</evidence>
<evidence type="ECO:0000256" key="4">
    <source>
        <dbReference type="ARBA" id="ARBA00022519"/>
    </source>
</evidence>
<comment type="caution">
    <text evidence="9">Lacks conserved residue(s) required for the propagation of feature annotation.</text>
</comment>
<feature type="transmembrane region" description="Helical" evidence="9">
    <location>
        <begin position="113"/>
        <end position="132"/>
    </location>
</feature>
<dbReference type="GO" id="GO:0015740">
    <property type="term" value="P:C4-dicarboxylate transport"/>
    <property type="evidence" value="ECO:0007669"/>
    <property type="project" value="TreeGrafter"/>
</dbReference>
<dbReference type="Proteomes" id="UP000319732">
    <property type="component" value="Unassembled WGS sequence"/>
</dbReference>
<organism evidence="11 12">
    <name type="scientific">Exilibacterium tricleocarpae</name>
    <dbReference type="NCBI Taxonomy" id="2591008"/>
    <lineage>
        <taxon>Bacteria</taxon>
        <taxon>Pseudomonadati</taxon>
        <taxon>Pseudomonadota</taxon>
        <taxon>Gammaproteobacteria</taxon>
        <taxon>Cellvibrionales</taxon>
        <taxon>Cellvibrionaceae</taxon>
        <taxon>Exilibacterium</taxon>
    </lineage>
</organism>
<evidence type="ECO:0000256" key="1">
    <source>
        <dbReference type="ARBA" id="ARBA00004429"/>
    </source>
</evidence>
<dbReference type="Pfam" id="PF04290">
    <property type="entry name" value="DctQ"/>
    <property type="match status" value="1"/>
</dbReference>
<evidence type="ECO:0000313" key="12">
    <source>
        <dbReference type="Proteomes" id="UP000319732"/>
    </source>
</evidence>
<evidence type="ECO:0000256" key="5">
    <source>
        <dbReference type="ARBA" id="ARBA00022692"/>
    </source>
</evidence>
<dbReference type="PANTHER" id="PTHR35011:SF2">
    <property type="entry name" value="2,3-DIKETO-L-GULONATE TRAP TRANSPORTER SMALL PERMEASE PROTEIN YIAM"/>
    <property type="match status" value="1"/>
</dbReference>
<keyword evidence="4 9" id="KW-0997">Cell inner membrane</keyword>
<keyword evidence="12" id="KW-1185">Reference proteome</keyword>
<proteinExistence type="inferred from homology"/>
<name>A0A545UA68_9GAMM</name>
<keyword evidence="5 9" id="KW-0812">Transmembrane</keyword>
<keyword evidence="6 9" id="KW-1133">Transmembrane helix</keyword>
<dbReference type="InterPro" id="IPR055348">
    <property type="entry name" value="DctQ"/>
</dbReference>
<evidence type="ECO:0000256" key="9">
    <source>
        <dbReference type="RuleBase" id="RU369079"/>
    </source>
</evidence>
<dbReference type="AlphaFoldDB" id="A0A545UA68"/>
<comment type="subcellular location">
    <subcellularLocation>
        <location evidence="1 9">Cell inner membrane</location>
        <topology evidence="1 9">Multi-pass membrane protein</topology>
    </subcellularLocation>
</comment>
<dbReference type="GO" id="GO:0022857">
    <property type="term" value="F:transmembrane transporter activity"/>
    <property type="evidence" value="ECO:0007669"/>
    <property type="project" value="UniProtKB-UniRule"/>
</dbReference>
<evidence type="ECO:0000256" key="3">
    <source>
        <dbReference type="ARBA" id="ARBA00022475"/>
    </source>
</evidence>
<comment type="caution">
    <text evidence="11">The sequence shown here is derived from an EMBL/GenBank/DDBJ whole genome shotgun (WGS) entry which is preliminary data.</text>
</comment>
<dbReference type="GO" id="GO:0005886">
    <property type="term" value="C:plasma membrane"/>
    <property type="evidence" value="ECO:0007669"/>
    <property type="project" value="UniProtKB-SubCell"/>
</dbReference>
<dbReference type="OrthoDB" id="2085311at2"/>
<keyword evidence="7 9" id="KW-0472">Membrane</keyword>
<sequence>MVLMAALVMAVLWQVATRYLLHNPSSYTDELARYLMIWVALLGAALMTGRRGHLAIDILPGRLAPARRRYLDMFINSLIALFGLLVMVVGGSRLVFITLTLEQASPALQIPLGYIYLVIPFSGVLIVVYSLLNTIDTRRGDMLHQTEKAV</sequence>
<evidence type="ECO:0000256" key="2">
    <source>
        <dbReference type="ARBA" id="ARBA00022448"/>
    </source>
</evidence>
<evidence type="ECO:0000256" key="8">
    <source>
        <dbReference type="ARBA" id="ARBA00038436"/>
    </source>
</evidence>
<feature type="transmembrane region" description="Helical" evidence="9">
    <location>
        <begin position="73"/>
        <end position="101"/>
    </location>
</feature>
<accession>A0A545UA68</accession>
<evidence type="ECO:0000259" key="10">
    <source>
        <dbReference type="Pfam" id="PF04290"/>
    </source>
</evidence>
<comment type="subunit">
    <text evidence="9">The complex comprises the extracytoplasmic solute receptor protein and the two transmembrane proteins.</text>
</comment>
<comment type="similarity">
    <text evidence="8 9">Belongs to the TRAP transporter small permease family.</text>
</comment>
<dbReference type="PANTHER" id="PTHR35011">
    <property type="entry name" value="2,3-DIKETO-L-GULONATE TRAP TRANSPORTER SMALL PERMEASE PROTEIN YIAM"/>
    <property type="match status" value="1"/>
</dbReference>
<evidence type="ECO:0000256" key="6">
    <source>
        <dbReference type="ARBA" id="ARBA00022989"/>
    </source>
</evidence>
<feature type="transmembrane region" description="Helical" evidence="9">
    <location>
        <begin position="34"/>
        <end position="52"/>
    </location>
</feature>
<keyword evidence="3" id="KW-1003">Cell membrane</keyword>
<reference evidence="11 12" key="1">
    <citation type="submission" date="2019-06" db="EMBL/GenBank/DDBJ databases">
        <title>Whole genome sequence for Cellvibrionaceae sp. R142.</title>
        <authorList>
            <person name="Wang G."/>
        </authorList>
    </citation>
    <scope>NUCLEOTIDE SEQUENCE [LARGE SCALE GENOMIC DNA]</scope>
    <source>
        <strain evidence="11 12">R142</strain>
    </source>
</reference>
<dbReference type="EMBL" id="VHSG01000002">
    <property type="protein sequence ID" value="TQV86329.1"/>
    <property type="molecule type" value="Genomic_DNA"/>
</dbReference>
<dbReference type="InterPro" id="IPR007387">
    <property type="entry name" value="TRAP_DctQ"/>
</dbReference>
<protein>
    <recommendedName>
        <fullName evidence="9">TRAP transporter small permease protein</fullName>
    </recommendedName>
</protein>
<feature type="domain" description="Tripartite ATP-independent periplasmic transporters DctQ component" evidence="10">
    <location>
        <begin position="7"/>
        <end position="137"/>
    </location>
</feature>
<evidence type="ECO:0000256" key="7">
    <source>
        <dbReference type="ARBA" id="ARBA00023136"/>
    </source>
</evidence>
<keyword evidence="2 9" id="KW-0813">Transport</keyword>